<organism evidence="1 2">
    <name type="scientific">Dreissena polymorpha</name>
    <name type="common">Zebra mussel</name>
    <name type="synonym">Mytilus polymorpha</name>
    <dbReference type="NCBI Taxonomy" id="45954"/>
    <lineage>
        <taxon>Eukaryota</taxon>
        <taxon>Metazoa</taxon>
        <taxon>Spiralia</taxon>
        <taxon>Lophotrochozoa</taxon>
        <taxon>Mollusca</taxon>
        <taxon>Bivalvia</taxon>
        <taxon>Autobranchia</taxon>
        <taxon>Heteroconchia</taxon>
        <taxon>Euheterodonta</taxon>
        <taxon>Imparidentia</taxon>
        <taxon>Neoheterodontei</taxon>
        <taxon>Myida</taxon>
        <taxon>Dreissenoidea</taxon>
        <taxon>Dreissenidae</taxon>
        <taxon>Dreissena</taxon>
    </lineage>
</organism>
<evidence type="ECO:0000313" key="2">
    <source>
        <dbReference type="Proteomes" id="UP000828390"/>
    </source>
</evidence>
<protein>
    <submittedName>
        <fullName evidence="1">Uncharacterized protein</fullName>
    </submittedName>
</protein>
<name>A0A9D4KSV2_DREPO</name>
<proteinExistence type="predicted"/>
<comment type="caution">
    <text evidence="1">The sequence shown here is derived from an EMBL/GenBank/DDBJ whole genome shotgun (WGS) entry which is preliminary data.</text>
</comment>
<dbReference type="AlphaFoldDB" id="A0A9D4KSV2"/>
<accession>A0A9D4KSV2</accession>
<reference evidence="1" key="1">
    <citation type="journal article" date="2019" name="bioRxiv">
        <title>The Genome of the Zebra Mussel, Dreissena polymorpha: A Resource for Invasive Species Research.</title>
        <authorList>
            <person name="McCartney M.A."/>
            <person name="Auch B."/>
            <person name="Kono T."/>
            <person name="Mallez S."/>
            <person name="Zhang Y."/>
            <person name="Obille A."/>
            <person name="Becker A."/>
            <person name="Abrahante J.E."/>
            <person name="Garbe J."/>
            <person name="Badalamenti J.P."/>
            <person name="Herman A."/>
            <person name="Mangelson H."/>
            <person name="Liachko I."/>
            <person name="Sullivan S."/>
            <person name="Sone E.D."/>
            <person name="Koren S."/>
            <person name="Silverstein K.A.T."/>
            <person name="Beckman K.B."/>
            <person name="Gohl D.M."/>
        </authorList>
    </citation>
    <scope>NUCLEOTIDE SEQUENCE</scope>
    <source>
        <strain evidence="1">Duluth1</strain>
        <tissue evidence="1">Whole animal</tissue>
    </source>
</reference>
<dbReference type="EMBL" id="JAIWYP010000003">
    <property type="protein sequence ID" value="KAH3845256.1"/>
    <property type="molecule type" value="Genomic_DNA"/>
</dbReference>
<sequence>MAPTLDRWSRINPLRQQSAMSNTGLSILCTAVGDSCIDEIRNYYKNKKEGTLRYMGSPCQFIYKVEPLTAFGCKQLQH</sequence>
<evidence type="ECO:0000313" key="1">
    <source>
        <dbReference type="EMBL" id="KAH3845256.1"/>
    </source>
</evidence>
<reference evidence="1" key="2">
    <citation type="submission" date="2020-11" db="EMBL/GenBank/DDBJ databases">
        <authorList>
            <person name="McCartney M.A."/>
            <person name="Auch B."/>
            <person name="Kono T."/>
            <person name="Mallez S."/>
            <person name="Becker A."/>
            <person name="Gohl D.M."/>
            <person name="Silverstein K.A.T."/>
            <person name="Koren S."/>
            <person name="Bechman K.B."/>
            <person name="Herman A."/>
            <person name="Abrahante J.E."/>
            <person name="Garbe J."/>
        </authorList>
    </citation>
    <scope>NUCLEOTIDE SEQUENCE</scope>
    <source>
        <strain evidence="1">Duluth1</strain>
        <tissue evidence="1">Whole animal</tissue>
    </source>
</reference>
<keyword evidence="2" id="KW-1185">Reference proteome</keyword>
<dbReference type="Proteomes" id="UP000828390">
    <property type="component" value="Unassembled WGS sequence"/>
</dbReference>
<gene>
    <name evidence="1" type="ORF">DPMN_087531</name>
</gene>